<proteinExistence type="predicted"/>
<dbReference type="OrthoDB" id="6428749at2759"/>
<organism evidence="1 2">
    <name type="scientific">Fusarium sarcochroum</name>
    <dbReference type="NCBI Taxonomy" id="1208366"/>
    <lineage>
        <taxon>Eukaryota</taxon>
        <taxon>Fungi</taxon>
        <taxon>Dikarya</taxon>
        <taxon>Ascomycota</taxon>
        <taxon>Pezizomycotina</taxon>
        <taxon>Sordariomycetes</taxon>
        <taxon>Hypocreomycetidae</taxon>
        <taxon>Hypocreales</taxon>
        <taxon>Nectriaceae</taxon>
        <taxon>Fusarium</taxon>
        <taxon>Fusarium lateritium species complex</taxon>
    </lineage>
</organism>
<reference evidence="1" key="2">
    <citation type="submission" date="2020-05" db="EMBL/GenBank/DDBJ databases">
        <authorList>
            <person name="Kim H.-S."/>
            <person name="Proctor R.H."/>
            <person name="Brown D.W."/>
        </authorList>
    </citation>
    <scope>NUCLEOTIDE SEQUENCE</scope>
    <source>
        <strain evidence="1">NRRL 20472</strain>
    </source>
</reference>
<name>A0A8H4U9U2_9HYPO</name>
<comment type="caution">
    <text evidence="1">The sequence shown here is derived from an EMBL/GenBank/DDBJ whole genome shotgun (WGS) entry which is preliminary data.</text>
</comment>
<protein>
    <submittedName>
        <fullName evidence="1">Uncharacterized protein</fullName>
    </submittedName>
</protein>
<gene>
    <name evidence="1" type="ORF">FSARC_1056</name>
</gene>
<sequence>MGYWENLVLNKGDTQTTSSDPSYYNDLIILATSLLLDLSSDALDPDTTDDVPDQPVFRNHTEHKKASRWQVGLSMEILRRPKEHEKWSRCFLGAWPMLILGYGATSAEEITTVKDVLSQIRQRIGYGEVQRIQEELGRLEVYPRF</sequence>
<dbReference type="Proteomes" id="UP000622797">
    <property type="component" value="Unassembled WGS sequence"/>
</dbReference>
<evidence type="ECO:0000313" key="2">
    <source>
        <dbReference type="Proteomes" id="UP000622797"/>
    </source>
</evidence>
<accession>A0A8H4U9U2</accession>
<dbReference type="EMBL" id="JABEXW010000059">
    <property type="protein sequence ID" value="KAF4972371.1"/>
    <property type="molecule type" value="Genomic_DNA"/>
</dbReference>
<keyword evidence="2" id="KW-1185">Reference proteome</keyword>
<reference evidence="1" key="1">
    <citation type="journal article" date="2020" name="BMC Genomics">
        <title>Correction to: Identification and distribution of gene clusters required for synthesis of sphingolipid metabolism inhibitors in diverse species of the filamentous fungus Fusarium.</title>
        <authorList>
            <person name="Kim H.S."/>
            <person name="Lohmar J.M."/>
            <person name="Busman M."/>
            <person name="Brown D.W."/>
            <person name="Naumann T.A."/>
            <person name="Divon H.H."/>
            <person name="Lysoe E."/>
            <person name="Uhlig S."/>
            <person name="Proctor R.H."/>
        </authorList>
    </citation>
    <scope>NUCLEOTIDE SEQUENCE</scope>
    <source>
        <strain evidence="1">NRRL 20472</strain>
    </source>
</reference>
<evidence type="ECO:0000313" key="1">
    <source>
        <dbReference type="EMBL" id="KAF4972371.1"/>
    </source>
</evidence>
<dbReference type="AlphaFoldDB" id="A0A8H4U9U2"/>